<comment type="caution">
    <text evidence="2">The sequence shown here is derived from an EMBL/GenBank/DDBJ whole genome shotgun (WGS) entry which is preliminary data.</text>
</comment>
<reference evidence="2" key="2">
    <citation type="journal article" date="2020" name="Nat. Commun.">
        <title>Large-scale genome sequencing of mycorrhizal fungi provides insights into the early evolution of symbiotic traits.</title>
        <authorList>
            <person name="Miyauchi S."/>
            <person name="Kiss E."/>
            <person name="Kuo A."/>
            <person name="Drula E."/>
            <person name="Kohler A."/>
            <person name="Sanchez-Garcia M."/>
            <person name="Morin E."/>
            <person name="Andreopoulos B."/>
            <person name="Barry K.W."/>
            <person name="Bonito G."/>
            <person name="Buee M."/>
            <person name="Carver A."/>
            <person name="Chen C."/>
            <person name="Cichocki N."/>
            <person name="Clum A."/>
            <person name="Culley D."/>
            <person name="Crous P.W."/>
            <person name="Fauchery L."/>
            <person name="Girlanda M."/>
            <person name="Hayes R.D."/>
            <person name="Keri Z."/>
            <person name="LaButti K."/>
            <person name="Lipzen A."/>
            <person name="Lombard V."/>
            <person name="Magnuson J."/>
            <person name="Maillard F."/>
            <person name="Murat C."/>
            <person name="Nolan M."/>
            <person name="Ohm R.A."/>
            <person name="Pangilinan J."/>
            <person name="Pereira M.F."/>
            <person name="Perotto S."/>
            <person name="Peter M."/>
            <person name="Pfister S."/>
            <person name="Riley R."/>
            <person name="Sitrit Y."/>
            <person name="Stielow J.B."/>
            <person name="Szollosi G."/>
            <person name="Zifcakova L."/>
            <person name="Stursova M."/>
            <person name="Spatafora J.W."/>
            <person name="Tedersoo L."/>
            <person name="Vaario L.M."/>
            <person name="Yamada A."/>
            <person name="Yan M."/>
            <person name="Wang P."/>
            <person name="Xu J."/>
            <person name="Bruns T."/>
            <person name="Baldrian P."/>
            <person name="Vilgalys R."/>
            <person name="Dunand C."/>
            <person name="Henrissat B."/>
            <person name="Grigoriev I.V."/>
            <person name="Hibbett D."/>
            <person name="Nagy L.G."/>
            <person name="Martin F.M."/>
        </authorList>
    </citation>
    <scope>NUCLEOTIDE SEQUENCE</scope>
    <source>
        <strain evidence="2">BED1</strain>
    </source>
</reference>
<evidence type="ECO:0000313" key="3">
    <source>
        <dbReference type="Proteomes" id="UP001194468"/>
    </source>
</evidence>
<accession>A0AAD4BF89</accession>
<dbReference type="Proteomes" id="UP001194468">
    <property type="component" value="Unassembled WGS sequence"/>
</dbReference>
<protein>
    <submittedName>
        <fullName evidence="2">Uncharacterized protein</fullName>
    </submittedName>
</protein>
<dbReference type="AlphaFoldDB" id="A0AAD4BF89"/>
<reference evidence="2" key="1">
    <citation type="submission" date="2019-10" db="EMBL/GenBank/DDBJ databases">
        <authorList>
            <consortium name="DOE Joint Genome Institute"/>
            <person name="Kuo A."/>
            <person name="Miyauchi S."/>
            <person name="Kiss E."/>
            <person name="Drula E."/>
            <person name="Kohler A."/>
            <person name="Sanchez-Garcia M."/>
            <person name="Andreopoulos B."/>
            <person name="Barry K.W."/>
            <person name="Bonito G."/>
            <person name="Buee M."/>
            <person name="Carver A."/>
            <person name="Chen C."/>
            <person name="Cichocki N."/>
            <person name="Clum A."/>
            <person name="Culley D."/>
            <person name="Crous P.W."/>
            <person name="Fauchery L."/>
            <person name="Girlanda M."/>
            <person name="Hayes R."/>
            <person name="Keri Z."/>
            <person name="LaButti K."/>
            <person name="Lipzen A."/>
            <person name="Lombard V."/>
            <person name="Magnuson J."/>
            <person name="Maillard F."/>
            <person name="Morin E."/>
            <person name="Murat C."/>
            <person name="Nolan M."/>
            <person name="Ohm R."/>
            <person name="Pangilinan J."/>
            <person name="Pereira M."/>
            <person name="Perotto S."/>
            <person name="Peter M."/>
            <person name="Riley R."/>
            <person name="Sitrit Y."/>
            <person name="Stielow B."/>
            <person name="Szollosi G."/>
            <person name="Zifcakova L."/>
            <person name="Stursova M."/>
            <person name="Spatafora J.W."/>
            <person name="Tedersoo L."/>
            <person name="Vaario L.-M."/>
            <person name="Yamada A."/>
            <person name="Yan M."/>
            <person name="Wang P."/>
            <person name="Xu J."/>
            <person name="Bruns T."/>
            <person name="Baldrian P."/>
            <person name="Vilgalys R."/>
            <person name="Henrissat B."/>
            <person name="Grigoriev I.V."/>
            <person name="Hibbett D."/>
            <person name="Nagy L.G."/>
            <person name="Martin F.M."/>
        </authorList>
    </citation>
    <scope>NUCLEOTIDE SEQUENCE</scope>
    <source>
        <strain evidence="2">BED1</strain>
    </source>
</reference>
<dbReference type="EMBL" id="WHUW01000096">
    <property type="protein sequence ID" value="KAF8425375.1"/>
    <property type="molecule type" value="Genomic_DNA"/>
</dbReference>
<evidence type="ECO:0000313" key="2">
    <source>
        <dbReference type="EMBL" id="KAF8425375.1"/>
    </source>
</evidence>
<organism evidence="2 3">
    <name type="scientific">Boletus edulis BED1</name>
    <dbReference type="NCBI Taxonomy" id="1328754"/>
    <lineage>
        <taxon>Eukaryota</taxon>
        <taxon>Fungi</taxon>
        <taxon>Dikarya</taxon>
        <taxon>Basidiomycota</taxon>
        <taxon>Agaricomycotina</taxon>
        <taxon>Agaricomycetes</taxon>
        <taxon>Agaricomycetidae</taxon>
        <taxon>Boletales</taxon>
        <taxon>Boletineae</taxon>
        <taxon>Boletaceae</taxon>
        <taxon>Boletoideae</taxon>
        <taxon>Boletus</taxon>
    </lineage>
</organism>
<proteinExistence type="predicted"/>
<evidence type="ECO:0000256" key="1">
    <source>
        <dbReference type="SAM" id="Coils"/>
    </source>
</evidence>
<sequence>MAALQQPSMDNLAAGLHTISNELVLFQNIPAVAEGQRLHHAIQKLQDSMNNRFNDVMRQLQAQQEQLTRQQEQMRQLQEGVNGVRAELDLQPMRLYNSSASFNGTYMGPNERLPNLYPNNRDALGAATGQQCIALSSYLGLPPLPNNATVQQRKDQITKYLGVAKFV</sequence>
<keyword evidence="1" id="KW-0175">Coiled coil</keyword>
<gene>
    <name evidence="2" type="ORF">L210DRAFT_3653235</name>
</gene>
<keyword evidence="3" id="KW-1185">Reference proteome</keyword>
<name>A0AAD4BF89_BOLED</name>
<feature type="coiled-coil region" evidence="1">
    <location>
        <begin position="50"/>
        <end position="87"/>
    </location>
</feature>